<evidence type="ECO:0000313" key="16">
    <source>
        <dbReference type="Proteomes" id="UP000035444"/>
    </source>
</evidence>
<protein>
    <submittedName>
        <fullName evidence="15">Chemotaxis protein</fullName>
    </submittedName>
</protein>
<dbReference type="SUPFAM" id="SSF58104">
    <property type="entry name" value="Methyl-accepting chemotaxis protein (MCP) signaling domain"/>
    <property type="match status" value="1"/>
</dbReference>
<dbReference type="EMBL" id="LAQL01000002">
    <property type="protein sequence ID" value="KLN62518.1"/>
    <property type="molecule type" value="Genomic_DNA"/>
</dbReference>
<keyword evidence="4" id="KW-0997">Cell inner membrane</keyword>
<dbReference type="SMART" id="SM00304">
    <property type="entry name" value="HAMP"/>
    <property type="match status" value="1"/>
</dbReference>
<dbReference type="InterPro" id="IPR000727">
    <property type="entry name" value="T_SNARE_dom"/>
</dbReference>
<dbReference type="Gene3D" id="1.10.287.950">
    <property type="entry name" value="Methyl-accepting chemotaxis protein"/>
    <property type="match status" value="1"/>
</dbReference>
<dbReference type="PANTHER" id="PTHR32089:SF112">
    <property type="entry name" value="LYSOZYME-LIKE PROTEIN-RELATED"/>
    <property type="match status" value="1"/>
</dbReference>
<keyword evidence="8 10" id="KW-0807">Transducer</keyword>
<keyword evidence="2" id="KW-1003">Cell membrane</keyword>
<dbReference type="STRING" id="1489064.WH96_03260"/>
<keyword evidence="7 11" id="KW-0472">Membrane</keyword>
<evidence type="ECO:0000259" key="14">
    <source>
        <dbReference type="PROSITE" id="PS50885"/>
    </source>
</evidence>
<comment type="subcellular location">
    <subcellularLocation>
        <location evidence="1">Cell inner membrane</location>
        <topology evidence="1">Multi-pass membrane protein</topology>
    </subcellularLocation>
</comment>
<reference evidence="15 16" key="1">
    <citation type="submission" date="2015-03" db="EMBL/GenBank/DDBJ databases">
        <title>Genome Sequence of Kiloniella spongiae MEBiC09566, isolated from a marine sponge.</title>
        <authorList>
            <person name="Shao Z."/>
            <person name="Wang L."/>
            <person name="Li X."/>
        </authorList>
    </citation>
    <scope>NUCLEOTIDE SEQUENCE [LARGE SCALE GENOMIC DNA]</scope>
    <source>
        <strain evidence="15 16">MEBiC09566</strain>
    </source>
</reference>
<dbReference type="PATRIC" id="fig|1489064.4.peg.1586"/>
<feature type="transmembrane region" description="Helical" evidence="11">
    <location>
        <begin position="277"/>
        <end position="299"/>
    </location>
</feature>
<keyword evidence="6 11" id="KW-1133">Transmembrane helix</keyword>
<dbReference type="Pfam" id="PF00015">
    <property type="entry name" value="MCPsignal"/>
    <property type="match status" value="1"/>
</dbReference>
<evidence type="ECO:0000256" key="2">
    <source>
        <dbReference type="ARBA" id="ARBA00022475"/>
    </source>
</evidence>
<dbReference type="InterPro" id="IPR004089">
    <property type="entry name" value="MCPsignal_dom"/>
</dbReference>
<dbReference type="Pfam" id="PF00672">
    <property type="entry name" value="HAMP"/>
    <property type="match status" value="1"/>
</dbReference>
<gene>
    <name evidence="15" type="ORF">WH96_03260</name>
</gene>
<evidence type="ECO:0000259" key="13">
    <source>
        <dbReference type="PROSITE" id="PS50192"/>
    </source>
</evidence>
<evidence type="ECO:0000256" key="5">
    <source>
        <dbReference type="ARBA" id="ARBA00022692"/>
    </source>
</evidence>
<dbReference type="InterPro" id="IPR033479">
    <property type="entry name" value="dCache_1"/>
</dbReference>
<sequence length="647" mass="69378">MSFNIGSRILAAAALIVVVTFSAFILYFDIHQSNEIRSSLKSKVIETGHLATNGISNWMSGRQLLIENIAENIQSSPTNETAWETINKEILKTAFLSTYFGNNEGDMTLFPDDPLPEDYDPRKRPWYIGTKQTQASFLTEPYVDAFSGNLIVTMASPVQDNSALLGVAGGDIEITTIVDLIRSVDLGGIGYAFLINDQGTVLIHPDKQWTLKPVGEVYPEETPVLSTEMQNFAEGSSDQIFAFFKVEGLPSVNWYLGLAIDRNAAFEELSNFRLTSIITAAIAVLAIMGLLGVLVRLWVSKPVIAMTDSMTNLASGNLDVNIPGQERKDEIGSMAAAVNVFKTNAIEMGRLAQENKESTERHARDRRETLNKMADSFEQSVLSIVETVVQASSNTQDVASQLTASAEESNVRTQAVSNAAIETSQNVQTVAAATEELSAAIREIGVQVTQSIQVTAEAVDGVNRTNGTVTELAGAAQRIGEVVKLISDVAGQTNLLALNATIEAARAGDAGKGFAVVASEVKTLANQTDQATGDIQTQVDGIQGASSQSVQEITNISSTIERMNEFANAIAAAIEEQGAATQEISNSVQKAAAGTQEVSSNVEVVTKASSQVSAEANNLLQSSREMQSMAENLRTEVQSFLSTVRES</sequence>
<name>A0A0H2MJE3_9PROT</name>
<evidence type="ECO:0000256" key="3">
    <source>
        <dbReference type="ARBA" id="ARBA00022500"/>
    </source>
</evidence>
<dbReference type="CDD" id="cd12913">
    <property type="entry name" value="PDC1_MCP_like"/>
    <property type="match status" value="1"/>
</dbReference>
<evidence type="ECO:0000256" key="1">
    <source>
        <dbReference type="ARBA" id="ARBA00004429"/>
    </source>
</evidence>
<proteinExistence type="inferred from homology"/>
<feature type="domain" description="T-SNARE coiled-coil homology" evidence="13">
    <location>
        <begin position="543"/>
        <end position="605"/>
    </location>
</feature>
<dbReference type="PROSITE" id="PS50192">
    <property type="entry name" value="T_SNARE"/>
    <property type="match status" value="1"/>
</dbReference>
<dbReference type="InterPro" id="IPR003660">
    <property type="entry name" value="HAMP_dom"/>
</dbReference>
<dbReference type="RefSeq" id="WP_047762640.1">
    <property type="nucleotide sequence ID" value="NZ_LAQL01000002.1"/>
</dbReference>
<dbReference type="SUPFAM" id="SSF103190">
    <property type="entry name" value="Sensory domain-like"/>
    <property type="match status" value="1"/>
</dbReference>
<dbReference type="Gene3D" id="3.30.450.20">
    <property type="entry name" value="PAS domain"/>
    <property type="match status" value="2"/>
</dbReference>
<accession>A0A0H2MJE3</accession>
<dbReference type="CDD" id="cd06225">
    <property type="entry name" value="HAMP"/>
    <property type="match status" value="1"/>
</dbReference>
<dbReference type="Proteomes" id="UP000035444">
    <property type="component" value="Unassembled WGS sequence"/>
</dbReference>
<dbReference type="AlphaFoldDB" id="A0A0H2MJE3"/>
<dbReference type="OrthoDB" id="7293398at2"/>
<evidence type="ECO:0000256" key="9">
    <source>
        <dbReference type="ARBA" id="ARBA00029447"/>
    </source>
</evidence>
<evidence type="ECO:0000256" key="7">
    <source>
        <dbReference type="ARBA" id="ARBA00023136"/>
    </source>
</evidence>
<feature type="domain" description="HAMP" evidence="14">
    <location>
        <begin position="297"/>
        <end position="350"/>
    </location>
</feature>
<comment type="caution">
    <text evidence="15">The sequence shown here is derived from an EMBL/GenBank/DDBJ whole genome shotgun (WGS) entry which is preliminary data.</text>
</comment>
<dbReference type="CDD" id="cd12912">
    <property type="entry name" value="PDC2_MCP_like"/>
    <property type="match status" value="1"/>
</dbReference>
<dbReference type="Pfam" id="PF02743">
    <property type="entry name" value="dCache_1"/>
    <property type="match status" value="1"/>
</dbReference>
<comment type="similarity">
    <text evidence="9">Belongs to the methyl-accepting chemotaxis (MCP) protein family.</text>
</comment>
<dbReference type="InterPro" id="IPR029151">
    <property type="entry name" value="Sensor-like_sf"/>
</dbReference>
<keyword evidence="16" id="KW-1185">Reference proteome</keyword>
<keyword evidence="5 11" id="KW-0812">Transmembrane</keyword>
<evidence type="ECO:0000256" key="6">
    <source>
        <dbReference type="ARBA" id="ARBA00022989"/>
    </source>
</evidence>
<organism evidence="15 16">
    <name type="scientific">Kiloniella spongiae</name>
    <dbReference type="NCBI Taxonomy" id="1489064"/>
    <lineage>
        <taxon>Bacteria</taxon>
        <taxon>Pseudomonadati</taxon>
        <taxon>Pseudomonadota</taxon>
        <taxon>Alphaproteobacteria</taxon>
        <taxon>Rhodospirillales</taxon>
        <taxon>Kiloniellaceae</taxon>
        <taxon>Kiloniella</taxon>
    </lineage>
</organism>
<dbReference type="SMART" id="SM00283">
    <property type="entry name" value="MA"/>
    <property type="match status" value="1"/>
</dbReference>
<evidence type="ECO:0000256" key="10">
    <source>
        <dbReference type="PROSITE-ProRule" id="PRU00284"/>
    </source>
</evidence>
<feature type="transmembrane region" description="Helical" evidence="11">
    <location>
        <begin position="6"/>
        <end position="28"/>
    </location>
</feature>
<feature type="domain" description="Methyl-accepting transducer" evidence="12">
    <location>
        <begin position="384"/>
        <end position="613"/>
    </location>
</feature>
<dbReference type="PROSITE" id="PS50111">
    <property type="entry name" value="CHEMOTAXIS_TRANSDUC_2"/>
    <property type="match status" value="1"/>
</dbReference>
<dbReference type="Gene3D" id="1.10.8.500">
    <property type="entry name" value="HAMP domain in histidine kinase"/>
    <property type="match status" value="1"/>
</dbReference>
<evidence type="ECO:0000256" key="8">
    <source>
        <dbReference type="ARBA" id="ARBA00023224"/>
    </source>
</evidence>
<evidence type="ECO:0000259" key="12">
    <source>
        <dbReference type="PROSITE" id="PS50111"/>
    </source>
</evidence>
<dbReference type="PROSITE" id="PS50885">
    <property type="entry name" value="HAMP"/>
    <property type="match status" value="1"/>
</dbReference>
<evidence type="ECO:0000256" key="4">
    <source>
        <dbReference type="ARBA" id="ARBA00022519"/>
    </source>
</evidence>
<dbReference type="GO" id="GO:0005886">
    <property type="term" value="C:plasma membrane"/>
    <property type="evidence" value="ECO:0007669"/>
    <property type="project" value="UniProtKB-SubCell"/>
</dbReference>
<dbReference type="PANTHER" id="PTHR32089">
    <property type="entry name" value="METHYL-ACCEPTING CHEMOTAXIS PROTEIN MCPB"/>
    <property type="match status" value="1"/>
</dbReference>
<dbReference type="GO" id="GO:0007165">
    <property type="term" value="P:signal transduction"/>
    <property type="evidence" value="ECO:0007669"/>
    <property type="project" value="UniProtKB-KW"/>
</dbReference>
<evidence type="ECO:0000313" key="15">
    <source>
        <dbReference type="EMBL" id="KLN62518.1"/>
    </source>
</evidence>
<evidence type="ECO:0000256" key="11">
    <source>
        <dbReference type="SAM" id="Phobius"/>
    </source>
</evidence>
<dbReference type="GO" id="GO:0006935">
    <property type="term" value="P:chemotaxis"/>
    <property type="evidence" value="ECO:0007669"/>
    <property type="project" value="UniProtKB-KW"/>
</dbReference>
<keyword evidence="3" id="KW-0145">Chemotaxis</keyword>